<evidence type="ECO:0000313" key="3">
    <source>
        <dbReference type="Proteomes" id="UP000254866"/>
    </source>
</evidence>
<dbReference type="Proteomes" id="UP000254866">
    <property type="component" value="Unassembled WGS sequence"/>
</dbReference>
<sequence>MPFPERLSSDCLRSPERICNVDEHIEGKEEQLEGHTKDEEFVSGTESAVEGESQHQTRTGKTWCGE</sequence>
<keyword evidence="3" id="KW-1185">Reference proteome</keyword>
<gene>
    <name evidence="2" type="ORF">BP5553_01015</name>
</gene>
<accession>A0A370TZT3</accession>
<dbReference type="GeneID" id="43593864"/>
<comment type="caution">
    <text evidence="2">The sequence shown here is derived from an EMBL/GenBank/DDBJ whole genome shotgun (WGS) entry which is preliminary data.</text>
</comment>
<evidence type="ECO:0000313" key="2">
    <source>
        <dbReference type="EMBL" id="RDL41036.1"/>
    </source>
</evidence>
<dbReference type="RefSeq" id="XP_031873692.1">
    <property type="nucleotide sequence ID" value="XM_032009638.1"/>
</dbReference>
<dbReference type="EMBL" id="NPIC01000001">
    <property type="protein sequence ID" value="RDL41036.1"/>
    <property type="molecule type" value="Genomic_DNA"/>
</dbReference>
<dbReference type="AlphaFoldDB" id="A0A370TZT3"/>
<protein>
    <submittedName>
        <fullName evidence="2">Uncharacterized protein</fullName>
    </submittedName>
</protein>
<evidence type="ECO:0000256" key="1">
    <source>
        <dbReference type="SAM" id="MobiDB-lite"/>
    </source>
</evidence>
<feature type="region of interest" description="Disordered" evidence="1">
    <location>
        <begin position="45"/>
        <end position="66"/>
    </location>
</feature>
<name>A0A370TZT3_9HELO</name>
<proteinExistence type="predicted"/>
<organism evidence="2 3">
    <name type="scientific">Venustampulla echinocandica</name>
    <dbReference type="NCBI Taxonomy" id="2656787"/>
    <lineage>
        <taxon>Eukaryota</taxon>
        <taxon>Fungi</taxon>
        <taxon>Dikarya</taxon>
        <taxon>Ascomycota</taxon>
        <taxon>Pezizomycotina</taxon>
        <taxon>Leotiomycetes</taxon>
        <taxon>Helotiales</taxon>
        <taxon>Pleuroascaceae</taxon>
        <taxon>Venustampulla</taxon>
    </lineage>
</organism>
<reference evidence="2 3" key="1">
    <citation type="journal article" date="2018" name="IMA Fungus">
        <title>IMA Genome-F 9: Draft genome sequence of Annulohypoxylon stygium, Aspergillus mulundensis, Berkeleyomyces basicola (syn. Thielaviopsis basicola), Ceratocystis smalleyi, two Cercospora beticola strains, Coleophoma cylindrospora, Fusarium fracticaudum, Phialophora cf. hyalina, and Morchella septimelata.</title>
        <authorList>
            <person name="Wingfield B.D."/>
            <person name="Bills G.F."/>
            <person name="Dong Y."/>
            <person name="Huang W."/>
            <person name="Nel W.J."/>
            <person name="Swalarsk-Parry B.S."/>
            <person name="Vaghefi N."/>
            <person name="Wilken P.M."/>
            <person name="An Z."/>
            <person name="de Beer Z.W."/>
            <person name="De Vos L."/>
            <person name="Chen L."/>
            <person name="Duong T.A."/>
            <person name="Gao Y."/>
            <person name="Hammerbacher A."/>
            <person name="Kikkert J.R."/>
            <person name="Li Y."/>
            <person name="Li H."/>
            <person name="Li K."/>
            <person name="Li Q."/>
            <person name="Liu X."/>
            <person name="Ma X."/>
            <person name="Naidoo K."/>
            <person name="Pethybridge S.J."/>
            <person name="Sun J."/>
            <person name="Steenkamp E.T."/>
            <person name="van der Nest M.A."/>
            <person name="van Wyk S."/>
            <person name="Wingfield M.J."/>
            <person name="Xiong C."/>
            <person name="Yue Q."/>
            <person name="Zhang X."/>
        </authorList>
    </citation>
    <scope>NUCLEOTIDE SEQUENCE [LARGE SCALE GENOMIC DNA]</scope>
    <source>
        <strain evidence="2 3">BP 5553</strain>
    </source>
</reference>